<evidence type="ECO:0000259" key="15">
    <source>
        <dbReference type="PROSITE" id="PS50846"/>
    </source>
</evidence>
<dbReference type="SUPFAM" id="SSF81653">
    <property type="entry name" value="Calcium ATPase, transduction domain A"/>
    <property type="match status" value="1"/>
</dbReference>
<dbReference type="GO" id="GO:0005507">
    <property type="term" value="F:copper ion binding"/>
    <property type="evidence" value="ECO:0007669"/>
    <property type="project" value="TreeGrafter"/>
</dbReference>
<keyword evidence="7" id="KW-0813">Transport</keyword>
<evidence type="ECO:0000256" key="8">
    <source>
        <dbReference type="ARBA" id="ARBA00022840"/>
    </source>
</evidence>
<evidence type="ECO:0000256" key="5">
    <source>
        <dbReference type="ARBA" id="ARBA00022723"/>
    </source>
</evidence>
<dbReference type="SUPFAM" id="SSF55008">
    <property type="entry name" value="HMA, heavy metal-associated domain"/>
    <property type="match status" value="1"/>
</dbReference>
<dbReference type="GO" id="GO:0005886">
    <property type="term" value="C:plasma membrane"/>
    <property type="evidence" value="ECO:0007669"/>
    <property type="project" value="UniProtKB-SubCell"/>
</dbReference>
<dbReference type="Gene3D" id="3.40.50.1000">
    <property type="entry name" value="HAD superfamily/HAD-like"/>
    <property type="match status" value="1"/>
</dbReference>
<dbReference type="InterPro" id="IPR036163">
    <property type="entry name" value="HMA_dom_sf"/>
</dbReference>
<organism evidence="16 17">
    <name type="scientific">Ezakiella coagulans</name>
    <dbReference type="NCBI Taxonomy" id="46507"/>
    <lineage>
        <taxon>Bacteria</taxon>
        <taxon>Bacillati</taxon>
        <taxon>Bacillota</taxon>
        <taxon>Tissierellia</taxon>
        <taxon>Ezakiella</taxon>
    </lineage>
</organism>
<dbReference type="PROSITE" id="PS01047">
    <property type="entry name" value="HMA_1"/>
    <property type="match status" value="1"/>
</dbReference>
<evidence type="ECO:0000256" key="6">
    <source>
        <dbReference type="ARBA" id="ARBA00022741"/>
    </source>
</evidence>
<comment type="caution">
    <text evidence="16">The sequence shown here is derived from an EMBL/GenBank/DDBJ whole genome shotgun (WGS) entry which is preliminary data.</text>
</comment>
<keyword evidence="14" id="KW-1003">Cell membrane</keyword>
<evidence type="ECO:0000256" key="2">
    <source>
        <dbReference type="ARBA" id="ARBA00006024"/>
    </source>
</evidence>
<dbReference type="EC" id="7.2.2.8" evidence="3"/>
<dbReference type="InterPro" id="IPR006121">
    <property type="entry name" value="HMA_dom"/>
</dbReference>
<dbReference type="PROSITE" id="PS50846">
    <property type="entry name" value="HMA_2"/>
    <property type="match status" value="1"/>
</dbReference>
<evidence type="ECO:0000256" key="3">
    <source>
        <dbReference type="ARBA" id="ARBA00012517"/>
    </source>
</evidence>
<dbReference type="GO" id="GO:0043682">
    <property type="term" value="F:P-type divalent copper transporter activity"/>
    <property type="evidence" value="ECO:0007669"/>
    <property type="project" value="TreeGrafter"/>
</dbReference>
<dbReference type="InterPro" id="IPR027256">
    <property type="entry name" value="P-typ_ATPase_IB"/>
</dbReference>
<dbReference type="InterPro" id="IPR036412">
    <property type="entry name" value="HAD-like_sf"/>
</dbReference>
<dbReference type="FunFam" id="2.70.150.10:FF:000002">
    <property type="entry name" value="Copper-transporting ATPase 1, putative"/>
    <property type="match status" value="1"/>
</dbReference>
<dbReference type="PRINTS" id="PR00942">
    <property type="entry name" value="CUATPASEI"/>
</dbReference>
<comment type="catalytic activity">
    <reaction evidence="13">
        <text>Cu(+)(in) + ATP + H2O = Cu(+)(out) + ADP + phosphate + H(+)</text>
        <dbReference type="Rhea" id="RHEA:25792"/>
        <dbReference type="ChEBI" id="CHEBI:15377"/>
        <dbReference type="ChEBI" id="CHEBI:15378"/>
        <dbReference type="ChEBI" id="CHEBI:30616"/>
        <dbReference type="ChEBI" id="CHEBI:43474"/>
        <dbReference type="ChEBI" id="CHEBI:49552"/>
        <dbReference type="ChEBI" id="CHEBI:456216"/>
        <dbReference type="EC" id="7.2.2.8"/>
    </reaction>
</comment>
<accession>A0A2U1DMK7</accession>
<dbReference type="GO" id="GO:0016887">
    <property type="term" value="F:ATP hydrolysis activity"/>
    <property type="evidence" value="ECO:0007669"/>
    <property type="project" value="InterPro"/>
</dbReference>
<sequence length="712" mass="78010">MENYFRITGMHCASCQTRIEKVLSKTDGVYEVNVNLATGKMRIKYDENKLDSKKIEDKVKSIGFGAELERERNIEKDKKLKEKEYASIKRKFILSAILTLPLFSIMFFHMAGIRVFWDKPEIQFALATIVQFYVGYTFYVGAYKSIKSKAMNMDVLVVMGTSAAYFYSIYNWYVGHDHFYFESSAMIITLVLLGKMLELRAKSKTGEALMKLMDLAPKEVTVIVDGNTFKKSAKDVKLGDVLLIRPGENISGDGDIVQGKTTVDESMLTGESIPVDKNVGDKVYQGTLNLNGSIEVKVTTDMTETGLSKIIRMVEEAQNQKAPVQRLADKVASIFVPTVIGIAILTFLLHRVFGSDVEKSLISAVSVLVIACPCSLGLATPTAIMVGTGKAANEGILIRDAKALENAEKLTAVALDKTGTITKGKPDVVDMINIKGDKGINRSILYSMEVNSEHPIAMAIVDYFHDNPPKKINGSFINIEGRGVGFKILDKNYYALSIKSIEELGIEIGAEIRENMRPEATYVGLVEDKELNMLVGLVDEIKEDSKESIRFLHDMGLKTVMITGDNEKVAQKIAGLAGIDKYYAEVLPEEKVLKVKELMETEVVGMVGDGINDAPALATADIGFAMGTGTDIAIDSGDITLVGGSLKSVARAIDVSKKTMKTIKQNLFWAFFYNVVGIPIAALGILNPMIAGAAMAFSSVSVVTNSLRLKNK</sequence>
<keyword evidence="17" id="KW-1185">Reference proteome</keyword>
<feature type="transmembrane region" description="Helical" evidence="14">
    <location>
        <begin position="689"/>
        <end position="707"/>
    </location>
</feature>
<evidence type="ECO:0000256" key="1">
    <source>
        <dbReference type="ARBA" id="ARBA00004651"/>
    </source>
</evidence>
<dbReference type="InterPro" id="IPR059000">
    <property type="entry name" value="ATPase_P-type_domA"/>
</dbReference>
<name>A0A2U1DMK7_9FIRM</name>
<dbReference type="InterPro" id="IPR023299">
    <property type="entry name" value="ATPase_P-typ_cyto_dom_N"/>
</dbReference>
<dbReference type="InterPro" id="IPR018303">
    <property type="entry name" value="ATPase_P-typ_P_site"/>
</dbReference>
<keyword evidence="8 14" id="KW-0067">ATP-binding</keyword>
<proteinExistence type="inferred from homology"/>
<evidence type="ECO:0000313" key="17">
    <source>
        <dbReference type="Proteomes" id="UP000245793"/>
    </source>
</evidence>
<dbReference type="PRINTS" id="PR00943">
    <property type="entry name" value="CUATPASE"/>
</dbReference>
<dbReference type="SUPFAM" id="SSF56784">
    <property type="entry name" value="HAD-like"/>
    <property type="match status" value="1"/>
</dbReference>
<dbReference type="PROSITE" id="PS00154">
    <property type="entry name" value="ATPASE_E1_E2"/>
    <property type="match status" value="1"/>
</dbReference>
<evidence type="ECO:0000313" key="16">
    <source>
        <dbReference type="EMBL" id="PVY88772.1"/>
    </source>
</evidence>
<feature type="transmembrane region" description="Helical" evidence="14">
    <location>
        <begin position="331"/>
        <end position="349"/>
    </location>
</feature>
<dbReference type="GO" id="GO:0005524">
    <property type="term" value="F:ATP binding"/>
    <property type="evidence" value="ECO:0007669"/>
    <property type="project" value="UniProtKB-UniRule"/>
</dbReference>
<keyword evidence="9" id="KW-1278">Translocase</keyword>
<evidence type="ECO:0000256" key="14">
    <source>
        <dbReference type="RuleBase" id="RU362081"/>
    </source>
</evidence>
<gene>
    <name evidence="16" type="ORF">C7381_11512</name>
</gene>
<dbReference type="NCBIfam" id="TIGR01511">
    <property type="entry name" value="ATPase-IB1_Cu"/>
    <property type="match status" value="1"/>
</dbReference>
<evidence type="ECO:0000256" key="11">
    <source>
        <dbReference type="ARBA" id="ARBA00023008"/>
    </source>
</evidence>
<evidence type="ECO:0000256" key="9">
    <source>
        <dbReference type="ARBA" id="ARBA00022967"/>
    </source>
</evidence>
<keyword evidence="4 14" id="KW-0812">Transmembrane</keyword>
<feature type="transmembrane region" description="Helical" evidence="14">
    <location>
        <begin position="155"/>
        <end position="173"/>
    </location>
</feature>
<keyword evidence="6 14" id="KW-0547">Nucleotide-binding</keyword>
<dbReference type="GO" id="GO:0055070">
    <property type="term" value="P:copper ion homeostasis"/>
    <property type="evidence" value="ECO:0007669"/>
    <property type="project" value="TreeGrafter"/>
</dbReference>
<comment type="similarity">
    <text evidence="2 14">Belongs to the cation transport ATPase (P-type) (TC 3.A.3) family. Type IB subfamily.</text>
</comment>
<dbReference type="CDD" id="cd02094">
    <property type="entry name" value="P-type_ATPase_Cu-like"/>
    <property type="match status" value="1"/>
</dbReference>
<dbReference type="Gene3D" id="3.30.70.100">
    <property type="match status" value="1"/>
</dbReference>
<dbReference type="InterPro" id="IPR001757">
    <property type="entry name" value="P_typ_ATPase"/>
</dbReference>
<dbReference type="PRINTS" id="PR00119">
    <property type="entry name" value="CATATPASE"/>
</dbReference>
<dbReference type="CDD" id="cd00371">
    <property type="entry name" value="HMA"/>
    <property type="match status" value="1"/>
</dbReference>
<dbReference type="NCBIfam" id="TIGR01525">
    <property type="entry name" value="ATPase-IB_hvy"/>
    <property type="match status" value="1"/>
</dbReference>
<dbReference type="InterPro" id="IPR008250">
    <property type="entry name" value="ATPase_P-typ_transduc_dom_A_sf"/>
</dbReference>
<dbReference type="GO" id="GO:0140581">
    <property type="term" value="F:P-type monovalent copper transporter activity"/>
    <property type="evidence" value="ECO:0007669"/>
    <property type="project" value="UniProtKB-EC"/>
</dbReference>
<evidence type="ECO:0000256" key="13">
    <source>
        <dbReference type="ARBA" id="ARBA00049289"/>
    </source>
</evidence>
<keyword evidence="5 14" id="KW-0479">Metal-binding</keyword>
<dbReference type="PANTHER" id="PTHR43520">
    <property type="entry name" value="ATP7, ISOFORM B"/>
    <property type="match status" value="1"/>
</dbReference>
<keyword evidence="10 14" id="KW-1133">Transmembrane helix</keyword>
<dbReference type="AlphaFoldDB" id="A0A2U1DMK7"/>
<dbReference type="Pfam" id="PF00403">
    <property type="entry name" value="HMA"/>
    <property type="match status" value="1"/>
</dbReference>
<dbReference type="Gene3D" id="3.40.1110.10">
    <property type="entry name" value="Calcium-transporting ATPase, cytoplasmic domain N"/>
    <property type="match status" value="1"/>
</dbReference>
<feature type="transmembrane region" description="Helical" evidence="14">
    <location>
        <begin position="122"/>
        <end position="143"/>
    </location>
</feature>
<keyword evidence="11" id="KW-0186">Copper</keyword>
<feature type="transmembrane region" description="Helical" evidence="14">
    <location>
        <begin position="179"/>
        <end position="197"/>
    </location>
</feature>
<evidence type="ECO:0000256" key="12">
    <source>
        <dbReference type="ARBA" id="ARBA00023136"/>
    </source>
</evidence>
<dbReference type="Pfam" id="PF00122">
    <property type="entry name" value="E1-E2_ATPase"/>
    <property type="match status" value="1"/>
</dbReference>
<dbReference type="InterPro" id="IPR017969">
    <property type="entry name" value="Heavy-metal-associated_CS"/>
</dbReference>
<comment type="subcellular location">
    <subcellularLocation>
        <location evidence="1">Cell membrane</location>
        <topology evidence="1">Multi-pass membrane protein</topology>
    </subcellularLocation>
</comment>
<dbReference type="EMBL" id="QEKV01000015">
    <property type="protein sequence ID" value="PVY88772.1"/>
    <property type="molecule type" value="Genomic_DNA"/>
</dbReference>
<dbReference type="Pfam" id="PF00702">
    <property type="entry name" value="Hydrolase"/>
    <property type="match status" value="1"/>
</dbReference>
<keyword evidence="12 14" id="KW-0472">Membrane</keyword>
<dbReference type="InterPro" id="IPR023298">
    <property type="entry name" value="ATPase_P-typ_TM_dom_sf"/>
</dbReference>
<keyword evidence="7" id="KW-0406">Ion transport</keyword>
<dbReference type="SUPFAM" id="SSF81665">
    <property type="entry name" value="Calcium ATPase, transmembrane domain M"/>
    <property type="match status" value="1"/>
</dbReference>
<evidence type="ECO:0000256" key="7">
    <source>
        <dbReference type="ARBA" id="ARBA00022796"/>
    </source>
</evidence>
<feature type="transmembrane region" description="Helical" evidence="14">
    <location>
        <begin position="92"/>
        <end position="116"/>
    </location>
</feature>
<reference evidence="16 17" key="1">
    <citation type="submission" date="2018-04" db="EMBL/GenBank/DDBJ databases">
        <title>Genomic Encyclopedia of Type Strains, Phase IV (KMG-IV): sequencing the most valuable type-strain genomes for metagenomic binning, comparative biology and taxonomic classification.</title>
        <authorList>
            <person name="Goeker M."/>
        </authorList>
    </citation>
    <scope>NUCLEOTIDE SEQUENCE [LARGE SCALE GENOMIC DNA]</scope>
    <source>
        <strain evidence="16 17">DSM 20705</strain>
    </source>
</reference>
<feature type="transmembrane region" description="Helical" evidence="14">
    <location>
        <begin position="666"/>
        <end position="683"/>
    </location>
</feature>
<evidence type="ECO:0000256" key="4">
    <source>
        <dbReference type="ARBA" id="ARBA00022692"/>
    </source>
</evidence>
<dbReference type="Gene3D" id="2.70.150.10">
    <property type="entry name" value="Calcium-transporting ATPase, cytoplasmic transduction domain A"/>
    <property type="match status" value="1"/>
</dbReference>
<dbReference type="NCBIfam" id="TIGR01494">
    <property type="entry name" value="ATPase_P-type"/>
    <property type="match status" value="1"/>
</dbReference>
<feature type="transmembrane region" description="Helical" evidence="14">
    <location>
        <begin position="361"/>
        <end position="380"/>
    </location>
</feature>
<feature type="domain" description="HMA" evidence="15">
    <location>
        <begin position="1"/>
        <end position="67"/>
    </location>
</feature>
<keyword evidence="7" id="KW-0187">Copper transport</keyword>
<dbReference type="PANTHER" id="PTHR43520:SF8">
    <property type="entry name" value="P-TYPE CU(+) TRANSPORTER"/>
    <property type="match status" value="1"/>
</dbReference>
<dbReference type="RefSeq" id="WP_245893833.1">
    <property type="nucleotide sequence ID" value="NZ_QEKV01000015.1"/>
</dbReference>
<dbReference type="FunFam" id="3.30.70.100:FF:000005">
    <property type="entry name" value="Copper-exporting P-type ATPase A"/>
    <property type="match status" value="1"/>
</dbReference>
<dbReference type="InterPro" id="IPR023214">
    <property type="entry name" value="HAD_sf"/>
</dbReference>
<evidence type="ECO:0000256" key="10">
    <source>
        <dbReference type="ARBA" id="ARBA00022989"/>
    </source>
</evidence>
<protein>
    <recommendedName>
        <fullName evidence="3">P-type Cu(+) transporter</fullName>
        <ecNumber evidence="3">7.2.2.8</ecNumber>
    </recommendedName>
</protein>
<dbReference type="Proteomes" id="UP000245793">
    <property type="component" value="Unassembled WGS sequence"/>
</dbReference>